<dbReference type="Proteomes" id="UP001275440">
    <property type="component" value="Unassembled WGS sequence"/>
</dbReference>
<name>A0ABU3WXC1_9NOCA</name>
<gene>
    <name evidence="1" type="ORF">F8M49_29825</name>
</gene>
<protein>
    <submittedName>
        <fullName evidence="1">Uncharacterized protein</fullName>
    </submittedName>
</protein>
<dbReference type="EMBL" id="WBMO01000005">
    <property type="protein sequence ID" value="MDV2478563.1"/>
    <property type="molecule type" value="Genomic_DNA"/>
</dbReference>
<accession>A0ABU3WXC1</accession>
<evidence type="ECO:0000313" key="2">
    <source>
        <dbReference type="Proteomes" id="UP001275440"/>
    </source>
</evidence>
<keyword evidence="2" id="KW-1185">Reference proteome</keyword>
<evidence type="ECO:0000313" key="1">
    <source>
        <dbReference type="EMBL" id="MDV2478563.1"/>
    </source>
</evidence>
<sequence length="504" mass="55009">MLVTELAIGDGEAALPVVGEIGRYWLLFAETSPDERDPSIVTVEVDVEPLDDGVPLRQPAPSAALPENERWWEWRLFVRGDRWSATWYSRRPAVGRQRLTGRLLGDLGYATTGSARGRILRARVVSDTYRLLEQPATGPKRHPRWIQVPGTRTLRDVDAATGVFRDDTRPAMHRAEGEDVVRECGVLVDLDLDDVLALPVRPNIVPAAVSAHGRDAWVVDRELPVVIRMSEEQRIVEYRLPGRVFASPAHRPRWLHADAVGCWVVGRDGIFRCGLDGTGIRIDDGPVGGSVACDGVLLTWHRSGEHTALNMRWPDGRHEDLEPVHGRVGPAGTHAGGFVAVVNTETEGGHSQLLEVGLDASTRLGPRLAPLTGTVLVGDDQFRLVDVRGRQVPIRPDLTVGEVEDVPIKGSAGGTAGPWMWIVHPARGVEGIEPDEPGRWHCLLSVLDPVTFTAVCRLAIHSPYPEASYDGAGRVWIVAGGVWVVDPRSPDSVQRVHLDAPAPG</sequence>
<proteinExistence type="predicted"/>
<organism evidence="1 2">
    <name type="scientific">Rhodococcus zopfii</name>
    <dbReference type="NCBI Taxonomy" id="43772"/>
    <lineage>
        <taxon>Bacteria</taxon>
        <taxon>Bacillati</taxon>
        <taxon>Actinomycetota</taxon>
        <taxon>Actinomycetes</taxon>
        <taxon>Mycobacteriales</taxon>
        <taxon>Nocardiaceae</taxon>
        <taxon>Rhodococcus</taxon>
    </lineage>
</organism>
<comment type="caution">
    <text evidence="1">The sequence shown here is derived from an EMBL/GenBank/DDBJ whole genome shotgun (WGS) entry which is preliminary data.</text>
</comment>
<reference evidence="1 2" key="1">
    <citation type="submission" date="2019-10" db="EMBL/GenBank/DDBJ databases">
        <title>Draft Genome Assembly of Rhodococcus zopfii DSM44189.</title>
        <authorList>
            <person name="Sutton J.M."/>
            <person name="Akob D.M."/>
            <person name="Bushman T.J."/>
        </authorList>
    </citation>
    <scope>NUCLEOTIDE SEQUENCE [LARGE SCALE GENOMIC DNA]</scope>
    <source>
        <strain evidence="1 2">DSM 44189</strain>
    </source>
</reference>